<proteinExistence type="predicted"/>
<gene>
    <name evidence="2" type="ORF">PHYEVI_LOCUS6008</name>
</gene>
<evidence type="ECO:0000256" key="1">
    <source>
        <dbReference type="SAM" id="SignalP"/>
    </source>
</evidence>
<name>A0A9N9TPG9_PHYSR</name>
<sequence length="164" mass="18803">MKTILLTLSAVFAIGQTATILPVESKSTVQVKSNGGEYAYTIHENKAIPLAPIPVIPLLENKLLKIEKDSIPDKDLIGDKLQLQLQLQSTEKLKTEEERSGIDQNKVKLETSGGQHWEKPSEQLYIPTYPGYKLIPNPEVQLFEYPSYYYYPYYAYHYPHVRFL</sequence>
<dbReference type="EMBL" id="OU900095">
    <property type="protein sequence ID" value="CAG9859640.1"/>
    <property type="molecule type" value="Genomic_DNA"/>
</dbReference>
<keyword evidence="1" id="KW-0732">Signal</keyword>
<accession>A0A9N9TPG9</accession>
<protein>
    <submittedName>
        <fullName evidence="2">Uncharacterized protein</fullName>
    </submittedName>
</protein>
<feature type="chain" id="PRO_5040335254" evidence="1">
    <location>
        <begin position="18"/>
        <end position="164"/>
    </location>
</feature>
<evidence type="ECO:0000313" key="3">
    <source>
        <dbReference type="Proteomes" id="UP001153712"/>
    </source>
</evidence>
<organism evidence="2 3">
    <name type="scientific">Phyllotreta striolata</name>
    <name type="common">Striped flea beetle</name>
    <name type="synonym">Crioceris striolata</name>
    <dbReference type="NCBI Taxonomy" id="444603"/>
    <lineage>
        <taxon>Eukaryota</taxon>
        <taxon>Metazoa</taxon>
        <taxon>Ecdysozoa</taxon>
        <taxon>Arthropoda</taxon>
        <taxon>Hexapoda</taxon>
        <taxon>Insecta</taxon>
        <taxon>Pterygota</taxon>
        <taxon>Neoptera</taxon>
        <taxon>Endopterygota</taxon>
        <taxon>Coleoptera</taxon>
        <taxon>Polyphaga</taxon>
        <taxon>Cucujiformia</taxon>
        <taxon>Chrysomeloidea</taxon>
        <taxon>Chrysomelidae</taxon>
        <taxon>Galerucinae</taxon>
        <taxon>Alticini</taxon>
        <taxon>Phyllotreta</taxon>
    </lineage>
</organism>
<keyword evidence="3" id="KW-1185">Reference proteome</keyword>
<reference evidence="2" key="1">
    <citation type="submission" date="2022-01" db="EMBL/GenBank/DDBJ databases">
        <authorList>
            <person name="King R."/>
        </authorList>
    </citation>
    <scope>NUCLEOTIDE SEQUENCE</scope>
</reference>
<dbReference type="AlphaFoldDB" id="A0A9N9TPG9"/>
<dbReference type="OrthoDB" id="10569184at2759"/>
<evidence type="ECO:0000313" key="2">
    <source>
        <dbReference type="EMBL" id="CAG9859640.1"/>
    </source>
</evidence>
<feature type="signal peptide" evidence="1">
    <location>
        <begin position="1"/>
        <end position="17"/>
    </location>
</feature>
<dbReference type="Proteomes" id="UP001153712">
    <property type="component" value="Chromosome 2"/>
</dbReference>